<dbReference type="PROSITE" id="PS01096">
    <property type="entry name" value="PPIC_PPIASE_1"/>
    <property type="match status" value="1"/>
</dbReference>
<dbReference type="InterPro" id="IPR000297">
    <property type="entry name" value="PPIase_PpiC"/>
</dbReference>
<name>A0A445MX21_9BACT</name>
<reference evidence="9" key="1">
    <citation type="submission" date="2018-01" db="EMBL/GenBank/DDBJ databases">
        <authorList>
            <person name="Regsiter A."/>
            <person name="William W."/>
        </authorList>
    </citation>
    <scope>NUCLEOTIDE SEQUENCE</scope>
    <source>
        <strain evidence="9">TRIP AH-1</strain>
    </source>
</reference>
<dbReference type="Pfam" id="PF09312">
    <property type="entry name" value="SurA_N"/>
    <property type="match status" value="1"/>
</dbReference>
<evidence type="ECO:0000256" key="5">
    <source>
        <dbReference type="ARBA" id="ARBA00023235"/>
    </source>
</evidence>
<sequence>MRWFKLFLIIVLINAMWPVFCTPASAEICNRVVAIVNNEVITLYELNGKIRELSGVEPSVLEAQNKEGYIDARRKVLDLLIDEKIASDKVRELGIEATQGDLDAAIERIKERNQWTHEDLVAGLAAQGITYEHYMENIRKEIEHMRLIDFEVKSKIIVREEEVKQYYDDHGDEFKSHEKVRLAIIMLFNENPNEPVPPSLSMKADEIISRVKAGEDFAELARTYSQGPSANEGGDLGFFNPAQLDTKLRETIETMAPGEVGGPFVSPNGIQIIKVLEKQETGVKTIEEVRDAIYDTLYKEEVSKKFSSWIKGLREQAYIKIIF</sequence>
<organism evidence="9">
    <name type="scientific">uncultured Desulfobacterium sp</name>
    <dbReference type="NCBI Taxonomy" id="201089"/>
    <lineage>
        <taxon>Bacteria</taxon>
        <taxon>Pseudomonadati</taxon>
        <taxon>Thermodesulfobacteriota</taxon>
        <taxon>Desulfobacteria</taxon>
        <taxon>Desulfobacterales</taxon>
        <taxon>Desulfobacteriaceae</taxon>
        <taxon>Desulfobacterium</taxon>
        <taxon>environmental samples</taxon>
    </lineage>
</organism>
<dbReference type="Gene3D" id="1.10.4030.10">
    <property type="entry name" value="Porin chaperone SurA, peptide-binding domain"/>
    <property type="match status" value="1"/>
</dbReference>
<dbReference type="InterPro" id="IPR046357">
    <property type="entry name" value="PPIase_dom_sf"/>
</dbReference>
<dbReference type="Pfam" id="PF13616">
    <property type="entry name" value="Rotamase_3"/>
    <property type="match status" value="1"/>
</dbReference>
<dbReference type="AlphaFoldDB" id="A0A445MX21"/>
<keyword evidence="1 7" id="KW-0732">Signal</keyword>
<keyword evidence="4" id="KW-0143">Chaperone</keyword>
<dbReference type="SUPFAM" id="SSF54534">
    <property type="entry name" value="FKBP-like"/>
    <property type="match status" value="1"/>
</dbReference>
<feature type="domain" description="PpiC" evidence="8">
    <location>
        <begin position="177"/>
        <end position="277"/>
    </location>
</feature>
<dbReference type="GO" id="GO:0003755">
    <property type="term" value="F:peptidyl-prolyl cis-trans isomerase activity"/>
    <property type="evidence" value="ECO:0007669"/>
    <property type="project" value="UniProtKB-KW"/>
</dbReference>
<protein>
    <submittedName>
        <fullName evidence="9">SurA N-terminal domain protein</fullName>
    </submittedName>
</protein>
<proteinExistence type="predicted"/>
<dbReference type="InterPro" id="IPR015391">
    <property type="entry name" value="SurA_N"/>
</dbReference>
<evidence type="ECO:0000259" key="8">
    <source>
        <dbReference type="PROSITE" id="PS50198"/>
    </source>
</evidence>
<evidence type="ECO:0000256" key="7">
    <source>
        <dbReference type="SAM" id="SignalP"/>
    </source>
</evidence>
<dbReference type="InterPro" id="IPR050280">
    <property type="entry name" value="OMP_Chaperone_SurA"/>
</dbReference>
<dbReference type="InterPro" id="IPR027304">
    <property type="entry name" value="Trigger_fact/SurA_dom_sf"/>
</dbReference>
<feature type="signal peptide" evidence="7">
    <location>
        <begin position="1"/>
        <end position="26"/>
    </location>
</feature>
<evidence type="ECO:0000313" key="9">
    <source>
        <dbReference type="EMBL" id="SPD73959.1"/>
    </source>
</evidence>
<dbReference type="Gene3D" id="3.10.50.40">
    <property type="match status" value="1"/>
</dbReference>
<evidence type="ECO:0000256" key="2">
    <source>
        <dbReference type="ARBA" id="ARBA00022764"/>
    </source>
</evidence>
<dbReference type="PROSITE" id="PS50198">
    <property type="entry name" value="PPIC_PPIASE_2"/>
    <property type="match status" value="1"/>
</dbReference>
<keyword evidence="3 6" id="KW-0697">Rotamase</keyword>
<keyword evidence="5 6" id="KW-0413">Isomerase</keyword>
<dbReference type="PANTHER" id="PTHR47637">
    <property type="entry name" value="CHAPERONE SURA"/>
    <property type="match status" value="1"/>
</dbReference>
<accession>A0A445MX21</accession>
<dbReference type="InterPro" id="IPR023058">
    <property type="entry name" value="PPIase_PpiC_CS"/>
</dbReference>
<dbReference type="SUPFAM" id="SSF109998">
    <property type="entry name" value="Triger factor/SurA peptide-binding domain-like"/>
    <property type="match status" value="1"/>
</dbReference>
<evidence type="ECO:0000256" key="3">
    <source>
        <dbReference type="ARBA" id="ARBA00023110"/>
    </source>
</evidence>
<dbReference type="EMBL" id="OJIN01000117">
    <property type="protein sequence ID" value="SPD73959.1"/>
    <property type="molecule type" value="Genomic_DNA"/>
</dbReference>
<keyword evidence="2" id="KW-0574">Periplasm</keyword>
<feature type="chain" id="PRO_5019190963" evidence="7">
    <location>
        <begin position="27"/>
        <end position="323"/>
    </location>
</feature>
<gene>
    <name evidence="9" type="primary">surA</name>
    <name evidence="9" type="ORF">PITCH_A2030103</name>
</gene>
<dbReference type="PANTHER" id="PTHR47637:SF1">
    <property type="entry name" value="CHAPERONE SURA"/>
    <property type="match status" value="1"/>
</dbReference>
<evidence type="ECO:0000256" key="4">
    <source>
        <dbReference type="ARBA" id="ARBA00023186"/>
    </source>
</evidence>
<evidence type="ECO:0000256" key="1">
    <source>
        <dbReference type="ARBA" id="ARBA00022729"/>
    </source>
</evidence>
<evidence type="ECO:0000256" key="6">
    <source>
        <dbReference type="PROSITE-ProRule" id="PRU00278"/>
    </source>
</evidence>